<dbReference type="PANTHER" id="PTHR37422">
    <property type="entry name" value="TEICHURONIC ACID BIOSYNTHESIS PROTEIN TUAE"/>
    <property type="match status" value="1"/>
</dbReference>
<dbReference type="Gene3D" id="1.25.40.10">
    <property type="entry name" value="Tetratricopeptide repeat domain"/>
    <property type="match status" value="1"/>
</dbReference>
<dbReference type="PANTHER" id="PTHR37422:SF13">
    <property type="entry name" value="LIPOPOLYSACCHARIDE BIOSYNTHESIS PROTEIN PA4999-RELATED"/>
    <property type="match status" value="1"/>
</dbReference>
<dbReference type="PROSITE" id="PS00018">
    <property type="entry name" value="EF_HAND_1"/>
    <property type="match status" value="1"/>
</dbReference>
<keyword evidence="3" id="KW-1133">Transmembrane helix</keyword>
<organism evidence="4 5">
    <name type="scientific">Candidatus Doudnabacteria bacterium RIFCSPHIGHO2_01_FULL_46_24</name>
    <dbReference type="NCBI Taxonomy" id="1817825"/>
    <lineage>
        <taxon>Bacteria</taxon>
        <taxon>Candidatus Doudnaibacteriota</taxon>
    </lineage>
</organism>
<feature type="transmembrane region" description="Helical" evidence="3">
    <location>
        <begin position="411"/>
        <end position="433"/>
    </location>
</feature>
<evidence type="ECO:0000256" key="3">
    <source>
        <dbReference type="SAM" id="Phobius"/>
    </source>
</evidence>
<feature type="transmembrane region" description="Helical" evidence="3">
    <location>
        <begin position="222"/>
        <end position="244"/>
    </location>
</feature>
<dbReference type="EMBL" id="MFEL01000014">
    <property type="protein sequence ID" value="OGE80900.1"/>
    <property type="molecule type" value="Genomic_DNA"/>
</dbReference>
<dbReference type="STRING" id="1817825.A2720_00345"/>
<name>A0A1F5NU90_9BACT</name>
<proteinExistence type="predicted"/>
<dbReference type="InterPro" id="IPR011990">
    <property type="entry name" value="TPR-like_helical_dom_sf"/>
</dbReference>
<dbReference type="Proteomes" id="UP000178892">
    <property type="component" value="Unassembled WGS sequence"/>
</dbReference>
<feature type="transmembrane region" description="Helical" evidence="3">
    <location>
        <begin position="515"/>
        <end position="535"/>
    </location>
</feature>
<feature type="transmembrane region" description="Helical" evidence="3">
    <location>
        <begin position="188"/>
        <end position="210"/>
    </location>
</feature>
<feature type="transmembrane region" description="Helical" evidence="3">
    <location>
        <begin position="304"/>
        <end position="324"/>
    </location>
</feature>
<dbReference type="Pfam" id="PF13432">
    <property type="entry name" value="TPR_16"/>
    <property type="match status" value="1"/>
</dbReference>
<feature type="transmembrane region" description="Helical" evidence="3">
    <location>
        <begin position="93"/>
        <end position="111"/>
    </location>
</feature>
<feature type="transmembrane region" description="Helical" evidence="3">
    <location>
        <begin position="123"/>
        <end position="142"/>
    </location>
</feature>
<feature type="transmembrane region" description="Helical" evidence="3">
    <location>
        <begin position="469"/>
        <end position="485"/>
    </location>
</feature>
<feature type="transmembrane region" description="Helical" evidence="3">
    <location>
        <begin position="445"/>
        <end position="463"/>
    </location>
</feature>
<dbReference type="InterPro" id="IPR051533">
    <property type="entry name" value="WaaL-like"/>
</dbReference>
<dbReference type="PROSITE" id="PS50005">
    <property type="entry name" value="TPR"/>
    <property type="match status" value="1"/>
</dbReference>
<feature type="transmembrane region" description="Helical" evidence="3">
    <location>
        <begin position="256"/>
        <end position="272"/>
    </location>
</feature>
<keyword evidence="3" id="KW-0812">Transmembrane</keyword>
<evidence type="ECO:0000313" key="5">
    <source>
        <dbReference type="Proteomes" id="UP000178892"/>
    </source>
</evidence>
<dbReference type="InterPro" id="IPR018247">
    <property type="entry name" value="EF_Hand_1_Ca_BS"/>
</dbReference>
<feature type="compositionally biased region" description="Acidic residues" evidence="2">
    <location>
        <begin position="696"/>
        <end position="706"/>
    </location>
</feature>
<feature type="transmembrane region" description="Helical" evidence="3">
    <location>
        <begin position="278"/>
        <end position="297"/>
    </location>
</feature>
<dbReference type="SMART" id="SM00028">
    <property type="entry name" value="TPR"/>
    <property type="match status" value="3"/>
</dbReference>
<feature type="compositionally biased region" description="Basic and acidic residues" evidence="2">
    <location>
        <begin position="9"/>
        <end position="26"/>
    </location>
</feature>
<feature type="repeat" description="TPR" evidence="1">
    <location>
        <begin position="809"/>
        <end position="842"/>
    </location>
</feature>
<evidence type="ECO:0000256" key="1">
    <source>
        <dbReference type="PROSITE-ProRule" id="PRU00339"/>
    </source>
</evidence>
<keyword evidence="3" id="KW-0472">Membrane</keyword>
<feature type="transmembrane region" description="Helical" evidence="3">
    <location>
        <begin position="154"/>
        <end position="176"/>
    </location>
</feature>
<dbReference type="InterPro" id="IPR019734">
    <property type="entry name" value="TPR_rpt"/>
</dbReference>
<keyword evidence="1" id="KW-0802">TPR repeat</keyword>
<comment type="caution">
    <text evidence="4">The sequence shown here is derived from an EMBL/GenBank/DDBJ whole genome shotgun (WGS) entry which is preliminary data.</text>
</comment>
<feature type="region of interest" description="Disordered" evidence="2">
    <location>
        <begin position="689"/>
        <end position="730"/>
    </location>
</feature>
<dbReference type="SUPFAM" id="SSF48452">
    <property type="entry name" value="TPR-like"/>
    <property type="match status" value="1"/>
</dbReference>
<gene>
    <name evidence="4" type="ORF">A2720_00345</name>
</gene>
<dbReference type="AlphaFoldDB" id="A0A1F5NU90"/>
<evidence type="ECO:0000256" key="2">
    <source>
        <dbReference type="SAM" id="MobiDB-lite"/>
    </source>
</evidence>
<protein>
    <submittedName>
        <fullName evidence="4">Uncharacterized protein</fullName>
    </submittedName>
</protein>
<accession>A0A1F5NU90</accession>
<feature type="region of interest" description="Disordered" evidence="2">
    <location>
        <begin position="1"/>
        <end position="36"/>
    </location>
</feature>
<sequence length="889" mass="98080">MLGFFRKKQSAEEKFEDKPERVRPMSDMEAVSRPSFAKAAEGKPAASTKAMLAKVDLSTFSKLINFCLLALVFLVPLLFLPTSSEVREFNKQALLFLGVMVMLGVWVVRVLTTRTVSWVKTSLDYIVLALLFTSLLSSLFSLDKASSFLGYYGRFTGSFISVLSLVVLYFLVVNNLRSGQLAQKMSKYLTASFFVVLAYSFLQLLGLYLLPFEFAKSRSFNPIGSLVGLSIFSALTVLWTLWLWMSHKPLSRRQTIFYTVMLILGLAVMFLVNAFVAWLILGLGTIVFLAVGMSMTAHEPQTNWFWKPMVVLVLAILFIGFQFLPQSLNPRNVVTVDLPVEIQLSNATTFSLVKNSLSSGGKQAVLGYGPGTTGLAFGDIKPEALNKTVVWNLNFDRASSEFANLAIENGLLGLLVFELMAILFLIYGLYFLFKKHDHPGRMQAFGFFVLWLGLYLAHFFYFFNTSFYFLYWLALAAFMAIAHWSDSPPWNKGELEGVISENSASLSLAASPRAALSWMFASLLMLAVLLVGAFFEVAVYAAEAQYVSGVRAVNAANPDFQKAAERFARAANLNPYRDVYLQALGQDLIFLSSQEAAKDEPNVAQVQNWLASSVNAGLAATRISPAKAANWSALAQFYQNIKPLGIAGTDQAIINAWQEAANRDSKNPALLIRLANAYSDASEVLDPKIAGSGADTDQDGLADNMEESLGSNPELADSNQNGVMDGDEVKAGFNPAGAGRLSAAALAQFTKIDQTKLAEAQKILNRAIELKSDLPDSYIASSRIYEKSKQLAEARKKIDEAAEKFPQNSDVRFEQGRIAYNQKDYVQAESIFSAVVKLTPNHANAHYSLGLVYQQRGDDVRALAEFEKTRAITGPNVELEKLINSLKNE</sequence>
<evidence type="ECO:0000313" key="4">
    <source>
        <dbReference type="EMBL" id="OGE80900.1"/>
    </source>
</evidence>
<reference evidence="4 5" key="1">
    <citation type="journal article" date="2016" name="Nat. Commun.">
        <title>Thousands of microbial genomes shed light on interconnected biogeochemical processes in an aquifer system.</title>
        <authorList>
            <person name="Anantharaman K."/>
            <person name="Brown C.T."/>
            <person name="Hug L.A."/>
            <person name="Sharon I."/>
            <person name="Castelle C.J."/>
            <person name="Probst A.J."/>
            <person name="Thomas B.C."/>
            <person name="Singh A."/>
            <person name="Wilkins M.J."/>
            <person name="Karaoz U."/>
            <person name="Brodie E.L."/>
            <person name="Williams K.H."/>
            <person name="Hubbard S.S."/>
            <person name="Banfield J.F."/>
        </authorList>
    </citation>
    <scope>NUCLEOTIDE SEQUENCE [LARGE SCALE GENOMIC DNA]</scope>
</reference>
<feature type="transmembrane region" description="Helical" evidence="3">
    <location>
        <begin position="63"/>
        <end position="81"/>
    </location>
</feature>